<dbReference type="CDD" id="cd09220">
    <property type="entry name" value="GH64-GluB-like"/>
    <property type="match status" value="1"/>
</dbReference>
<dbReference type="Proteomes" id="UP000700596">
    <property type="component" value="Unassembled WGS sequence"/>
</dbReference>
<reference evidence="3" key="1">
    <citation type="journal article" date="2021" name="Nat. Commun.">
        <title>Genetic determinants of endophytism in the Arabidopsis root mycobiome.</title>
        <authorList>
            <person name="Mesny F."/>
            <person name="Miyauchi S."/>
            <person name="Thiergart T."/>
            <person name="Pickel B."/>
            <person name="Atanasova L."/>
            <person name="Karlsson M."/>
            <person name="Huettel B."/>
            <person name="Barry K.W."/>
            <person name="Haridas S."/>
            <person name="Chen C."/>
            <person name="Bauer D."/>
            <person name="Andreopoulos W."/>
            <person name="Pangilinan J."/>
            <person name="LaButti K."/>
            <person name="Riley R."/>
            <person name="Lipzen A."/>
            <person name="Clum A."/>
            <person name="Drula E."/>
            <person name="Henrissat B."/>
            <person name="Kohler A."/>
            <person name="Grigoriev I.V."/>
            <person name="Martin F.M."/>
            <person name="Hacquard S."/>
        </authorList>
    </citation>
    <scope>NUCLEOTIDE SEQUENCE</scope>
    <source>
        <strain evidence="3">MPI-CAGE-CH-0243</strain>
    </source>
</reference>
<proteinExistence type="predicted"/>
<feature type="region of interest" description="Disordered" evidence="1">
    <location>
        <begin position="1"/>
        <end position="38"/>
    </location>
</feature>
<dbReference type="Gene3D" id="3.30.920.50">
    <property type="entry name" value="Beta-1,3-glucanase, C-terminal domain"/>
    <property type="match status" value="1"/>
</dbReference>
<dbReference type="InterPro" id="IPR037398">
    <property type="entry name" value="Glyco_hydro_64_fam"/>
</dbReference>
<dbReference type="EMBL" id="JAGMWT010000004">
    <property type="protein sequence ID" value="KAH7130555.1"/>
    <property type="molecule type" value="Genomic_DNA"/>
</dbReference>
<dbReference type="InterPro" id="IPR032477">
    <property type="entry name" value="Glyco_hydro_64"/>
</dbReference>
<dbReference type="AlphaFoldDB" id="A0A9P9E349"/>
<organism evidence="3 4">
    <name type="scientific">Dendryphion nanum</name>
    <dbReference type="NCBI Taxonomy" id="256645"/>
    <lineage>
        <taxon>Eukaryota</taxon>
        <taxon>Fungi</taxon>
        <taxon>Dikarya</taxon>
        <taxon>Ascomycota</taxon>
        <taxon>Pezizomycotina</taxon>
        <taxon>Dothideomycetes</taxon>
        <taxon>Pleosporomycetidae</taxon>
        <taxon>Pleosporales</taxon>
        <taxon>Torulaceae</taxon>
        <taxon>Dendryphion</taxon>
    </lineage>
</organism>
<dbReference type="PANTHER" id="PTHR38165">
    <property type="match status" value="1"/>
</dbReference>
<name>A0A9P9E349_9PLEO</name>
<evidence type="ECO:0000313" key="3">
    <source>
        <dbReference type="EMBL" id="KAH7130555.1"/>
    </source>
</evidence>
<protein>
    <submittedName>
        <fullName evidence="3">Glucanase B</fullName>
    </submittedName>
</protein>
<evidence type="ECO:0000256" key="1">
    <source>
        <dbReference type="SAM" id="MobiDB-lite"/>
    </source>
</evidence>
<dbReference type="InterPro" id="IPR037176">
    <property type="entry name" value="Osmotin/thaumatin-like_sf"/>
</dbReference>
<keyword evidence="4" id="KW-1185">Reference proteome</keyword>
<dbReference type="OrthoDB" id="10058186at2759"/>
<gene>
    <name evidence="3" type="ORF">B0J11DRAFT_523440</name>
</gene>
<dbReference type="Gene3D" id="2.60.110.10">
    <property type="entry name" value="Thaumatin"/>
    <property type="match status" value="1"/>
</dbReference>
<dbReference type="PANTHER" id="PTHR38165:SF1">
    <property type="entry name" value="GLUCANASE B"/>
    <property type="match status" value="1"/>
</dbReference>
<sequence length="435" mass="46858">MKGFLRKLTDKQKARFAGQSASVGPSEVQKDASPPAVDNTQIQDSSSFQTNNMASQQVLSEAAPGTLAIALQNKSSSSNVFAYITGLALNNNNVPIFIQSDGRTVYTPTSPKEPGASLERDVAISLGNPGDTVYAIIPKIAGGRIWFSVDSRLTFKINPGPAIVEPSITNPSDPNINLSWTFAEFTFNDAQLFANISYVDFISVPVAMSITTTGGEVKSVLGMGTDGFDRVVNELRAQSGRDGRPWDKLIYSHNGRPLRAMSPNNLLVGNGGVWDGYWNDYVEQVWRKFSNEDIIVNTQAAAGNIKGRITNGQLSLGEAGTFGRPSAVDIFSCSTGPFQTGQNQARNAVIPRLAAAFNRSTLLDTNQFPNGSHPDKYYKHPTTNHFSRVVHEVQRDGRGYAFPYDDVVPDGGEDVAGTIFDGSPKLFTVAVGGGH</sequence>
<dbReference type="Pfam" id="PF16483">
    <property type="entry name" value="Glyco_hydro_64"/>
    <property type="match status" value="1"/>
</dbReference>
<dbReference type="InterPro" id="IPR042517">
    <property type="entry name" value="Glyco_hydro_64_N_2"/>
</dbReference>
<feature type="domain" description="GH64" evidence="2">
    <location>
        <begin position="64"/>
        <end position="418"/>
    </location>
</feature>
<evidence type="ECO:0000313" key="4">
    <source>
        <dbReference type="Proteomes" id="UP000700596"/>
    </source>
</evidence>
<accession>A0A9P9E349</accession>
<evidence type="ECO:0000259" key="2">
    <source>
        <dbReference type="PROSITE" id="PS52006"/>
    </source>
</evidence>
<comment type="caution">
    <text evidence="3">The sequence shown here is derived from an EMBL/GenBank/DDBJ whole genome shotgun (WGS) entry which is preliminary data.</text>
</comment>
<dbReference type="PROSITE" id="PS52006">
    <property type="entry name" value="GH64"/>
    <property type="match status" value="1"/>
</dbReference>